<dbReference type="SUPFAM" id="SSF46785">
    <property type="entry name" value="Winged helix' DNA-binding domain"/>
    <property type="match status" value="1"/>
</dbReference>
<accession>A0A4R5Q6Y4</accession>
<evidence type="ECO:0000256" key="3">
    <source>
        <dbReference type="ARBA" id="ARBA00023163"/>
    </source>
</evidence>
<evidence type="ECO:0000256" key="4">
    <source>
        <dbReference type="SAM" id="MobiDB-lite"/>
    </source>
</evidence>
<keyword evidence="2" id="KW-0238">DNA-binding</keyword>
<feature type="domain" description="HTH arsR-type" evidence="5">
    <location>
        <begin position="6"/>
        <end position="100"/>
    </location>
</feature>
<name>A0A4R5Q6Y4_9PROT</name>
<dbReference type="InterPro" id="IPR011991">
    <property type="entry name" value="ArsR-like_HTH"/>
</dbReference>
<evidence type="ECO:0000256" key="1">
    <source>
        <dbReference type="ARBA" id="ARBA00023015"/>
    </source>
</evidence>
<dbReference type="SMART" id="SM00418">
    <property type="entry name" value="HTH_ARSR"/>
    <property type="match status" value="1"/>
</dbReference>
<sequence>MNSGTPAGCDPEAAAEFLRALAHPMRLRILCRLLEGELAVAGFEAELGLRQPNLSQQLAALREAGLVATRREAKSVVYRLADDRVAGVLDTVRLAMGDAAPLARIAVTMPQPRATATQAAPPRPSGEAGVFATAGWDMPAGKGARP</sequence>
<dbReference type="AlphaFoldDB" id="A0A4R5Q6Y4"/>
<dbReference type="OrthoDB" id="194599at2"/>
<dbReference type="PANTHER" id="PTHR43132:SF2">
    <property type="entry name" value="ARSENICAL RESISTANCE OPERON REPRESSOR ARSR-RELATED"/>
    <property type="match status" value="1"/>
</dbReference>
<dbReference type="GO" id="GO:0003677">
    <property type="term" value="F:DNA binding"/>
    <property type="evidence" value="ECO:0007669"/>
    <property type="project" value="UniProtKB-KW"/>
</dbReference>
<dbReference type="Gene3D" id="1.10.10.10">
    <property type="entry name" value="Winged helix-like DNA-binding domain superfamily/Winged helix DNA-binding domain"/>
    <property type="match status" value="1"/>
</dbReference>
<dbReference type="InterPro" id="IPR036388">
    <property type="entry name" value="WH-like_DNA-bd_sf"/>
</dbReference>
<evidence type="ECO:0000256" key="2">
    <source>
        <dbReference type="ARBA" id="ARBA00023125"/>
    </source>
</evidence>
<dbReference type="PROSITE" id="PS50987">
    <property type="entry name" value="HTH_ARSR_2"/>
    <property type="match status" value="1"/>
</dbReference>
<dbReference type="RefSeq" id="WP_133292542.1">
    <property type="nucleotide sequence ID" value="NZ_SMSJ01000106.1"/>
</dbReference>
<evidence type="ECO:0000313" key="7">
    <source>
        <dbReference type="Proteomes" id="UP000295096"/>
    </source>
</evidence>
<evidence type="ECO:0000313" key="6">
    <source>
        <dbReference type="EMBL" id="TDH58624.1"/>
    </source>
</evidence>
<protein>
    <submittedName>
        <fullName evidence="6">Transcriptional regulator</fullName>
    </submittedName>
</protein>
<reference evidence="6 7" key="1">
    <citation type="journal article" date="2016" name="J. Microbiol.">
        <title>Dankookia rubra gen. nov., sp. nov., an alphaproteobacterium isolated from sediment of a shallow stream.</title>
        <authorList>
            <person name="Kim W.H."/>
            <person name="Kim D.H."/>
            <person name="Kang K."/>
            <person name="Ahn T.Y."/>
        </authorList>
    </citation>
    <scope>NUCLEOTIDE SEQUENCE [LARGE SCALE GENOMIC DNA]</scope>
    <source>
        <strain evidence="6 7">JCM30602</strain>
    </source>
</reference>
<dbReference type="CDD" id="cd00090">
    <property type="entry name" value="HTH_ARSR"/>
    <property type="match status" value="1"/>
</dbReference>
<gene>
    <name evidence="6" type="ORF">E2C06_31545</name>
</gene>
<dbReference type="InterPro" id="IPR036390">
    <property type="entry name" value="WH_DNA-bd_sf"/>
</dbReference>
<organism evidence="6 7">
    <name type="scientific">Dankookia rubra</name>
    <dbReference type="NCBI Taxonomy" id="1442381"/>
    <lineage>
        <taxon>Bacteria</taxon>
        <taxon>Pseudomonadati</taxon>
        <taxon>Pseudomonadota</taxon>
        <taxon>Alphaproteobacteria</taxon>
        <taxon>Acetobacterales</taxon>
        <taxon>Roseomonadaceae</taxon>
        <taxon>Dankookia</taxon>
    </lineage>
</organism>
<keyword evidence="3" id="KW-0804">Transcription</keyword>
<dbReference type="InterPro" id="IPR001845">
    <property type="entry name" value="HTH_ArsR_DNA-bd_dom"/>
</dbReference>
<dbReference type="PRINTS" id="PR00778">
    <property type="entry name" value="HTHARSR"/>
</dbReference>
<dbReference type="Proteomes" id="UP000295096">
    <property type="component" value="Unassembled WGS sequence"/>
</dbReference>
<keyword evidence="1" id="KW-0805">Transcription regulation</keyword>
<dbReference type="GO" id="GO:0003700">
    <property type="term" value="F:DNA-binding transcription factor activity"/>
    <property type="evidence" value="ECO:0007669"/>
    <property type="project" value="InterPro"/>
</dbReference>
<dbReference type="EMBL" id="SMSJ01000106">
    <property type="protein sequence ID" value="TDH58624.1"/>
    <property type="molecule type" value="Genomic_DNA"/>
</dbReference>
<dbReference type="NCBIfam" id="NF033788">
    <property type="entry name" value="HTH_metalloreg"/>
    <property type="match status" value="1"/>
</dbReference>
<proteinExistence type="predicted"/>
<dbReference type="InterPro" id="IPR051011">
    <property type="entry name" value="Metal_resp_trans_reg"/>
</dbReference>
<feature type="region of interest" description="Disordered" evidence="4">
    <location>
        <begin position="113"/>
        <end position="146"/>
    </location>
</feature>
<comment type="caution">
    <text evidence="6">The sequence shown here is derived from an EMBL/GenBank/DDBJ whole genome shotgun (WGS) entry which is preliminary data.</text>
</comment>
<evidence type="ECO:0000259" key="5">
    <source>
        <dbReference type="PROSITE" id="PS50987"/>
    </source>
</evidence>
<keyword evidence="7" id="KW-1185">Reference proteome</keyword>
<dbReference type="PANTHER" id="PTHR43132">
    <property type="entry name" value="ARSENICAL RESISTANCE OPERON REPRESSOR ARSR-RELATED"/>
    <property type="match status" value="1"/>
</dbReference>
<dbReference type="Pfam" id="PF01022">
    <property type="entry name" value="HTH_5"/>
    <property type="match status" value="1"/>
</dbReference>